<name>A0A3E1NS22_9BACT</name>
<keyword evidence="1" id="KW-0472">Membrane</keyword>
<evidence type="ECO:0000313" key="2">
    <source>
        <dbReference type="EMBL" id="RFM30751.1"/>
    </source>
</evidence>
<reference evidence="2 3" key="1">
    <citation type="submission" date="2018-08" db="EMBL/GenBank/DDBJ databases">
        <title>Chitinophaga sp. K20C18050901, a novel bacterium isolated from forest soil.</title>
        <authorList>
            <person name="Wang C."/>
        </authorList>
    </citation>
    <scope>NUCLEOTIDE SEQUENCE [LARGE SCALE GENOMIC DNA]</scope>
    <source>
        <strain evidence="2 3">K20C18050901</strain>
    </source>
</reference>
<proteinExistence type="predicted"/>
<keyword evidence="1" id="KW-0812">Transmembrane</keyword>
<evidence type="ECO:0000313" key="3">
    <source>
        <dbReference type="Proteomes" id="UP000261174"/>
    </source>
</evidence>
<organism evidence="2 3">
    <name type="scientific">Chitinophaga silvisoli</name>
    <dbReference type="NCBI Taxonomy" id="2291814"/>
    <lineage>
        <taxon>Bacteria</taxon>
        <taxon>Pseudomonadati</taxon>
        <taxon>Bacteroidota</taxon>
        <taxon>Chitinophagia</taxon>
        <taxon>Chitinophagales</taxon>
        <taxon>Chitinophagaceae</taxon>
        <taxon>Chitinophaga</taxon>
    </lineage>
</organism>
<dbReference type="AlphaFoldDB" id="A0A3E1NS22"/>
<dbReference type="EMBL" id="QTJV01000019">
    <property type="protein sequence ID" value="RFM30751.1"/>
    <property type="molecule type" value="Genomic_DNA"/>
</dbReference>
<dbReference type="Proteomes" id="UP000261174">
    <property type="component" value="Unassembled WGS sequence"/>
</dbReference>
<protein>
    <submittedName>
        <fullName evidence="2">Uncharacterized protein</fullName>
    </submittedName>
</protein>
<accession>A0A3E1NS22</accession>
<sequence>MNKIKNGRDYKVHFIVFLVHIVSQLVFGQLNGDVLANSKIKVDTVEGLFLCEIDAPLKCLNRLDNLGSQAIINYDSTLLKNNLKELYSKGLHYYLDHYNRRKITLYIQVLSDQQSVIELYKRLHDLTVLNDEKSIATAVYDGTGYLKYKKFYAKLVCEDLGMVTNMIPIIDKGECTYSDEDNLINTKYLIKVFNK</sequence>
<comment type="caution">
    <text evidence="2">The sequence shown here is derived from an EMBL/GenBank/DDBJ whole genome shotgun (WGS) entry which is preliminary data.</text>
</comment>
<dbReference type="RefSeq" id="WP_116857511.1">
    <property type="nucleotide sequence ID" value="NZ_QTJV01000019.1"/>
</dbReference>
<evidence type="ECO:0000256" key="1">
    <source>
        <dbReference type="SAM" id="Phobius"/>
    </source>
</evidence>
<dbReference type="OrthoDB" id="9825724at2"/>
<keyword evidence="3" id="KW-1185">Reference proteome</keyword>
<feature type="transmembrane region" description="Helical" evidence="1">
    <location>
        <begin position="12"/>
        <end position="30"/>
    </location>
</feature>
<gene>
    <name evidence="2" type="ORF">DXN04_32060</name>
</gene>
<keyword evidence="1" id="KW-1133">Transmembrane helix</keyword>